<dbReference type="Proteomes" id="UP000030645">
    <property type="component" value="Unassembled WGS sequence"/>
</dbReference>
<dbReference type="AlphaFoldDB" id="W9RFH4"/>
<sequence length="59" mass="6504">MAFTVNFKCFGDRIGEQRSKLIKKVSVAALEAEAAAPELKTRDCIREDSATTKATEFPL</sequence>
<protein>
    <submittedName>
        <fullName evidence="1">Uncharacterized protein</fullName>
    </submittedName>
</protein>
<organism evidence="1 2">
    <name type="scientific">Morus notabilis</name>
    <dbReference type="NCBI Taxonomy" id="981085"/>
    <lineage>
        <taxon>Eukaryota</taxon>
        <taxon>Viridiplantae</taxon>
        <taxon>Streptophyta</taxon>
        <taxon>Embryophyta</taxon>
        <taxon>Tracheophyta</taxon>
        <taxon>Spermatophyta</taxon>
        <taxon>Magnoliopsida</taxon>
        <taxon>eudicotyledons</taxon>
        <taxon>Gunneridae</taxon>
        <taxon>Pentapetalae</taxon>
        <taxon>rosids</taxon>
        <taxon>fabids</taxon>
        <taxon>Rosales</taxon>
        <taxon>Moraceae</taxon>
        <taxon>Moreae</taxon>
        <taxon>Morus</taxon>
    </lineage>
</organism>
<gene>
    <name evidence="1" type="ORF">L484_012894</name>
</gene>
<keyword evidence="2" id="KW-1185">Reference proteome</keyword>
<dbReference type="EMBL" id="KE344966">
    <property type="protein sequence ID" value="EXB88452.1"/>
    <property type="molecule type" value="Genomic_DNA"/>
</dbReference>
<reference evidence="2" key="1">
    <citation type="submission" date="2013-01" db="EMBL/GenBank/DDBJ databases">
        <title>Draft Genome Sequence of a Mulberry Tree, Morus notabilis C.K. Schneid.</title>
        <authorList>
            <person name="He N."/>
            <person name="Zhao S."/>
        </authorList>
    </citation>
    <scope>NUCLEOTIDE SEQUENCE</scope>
</reference>
<proteinExistence type="predicted"/>
<evidence type="ECO:0000313" key="2">
    <source>
        <dbReference type="Proteomes" id="UP000030645"/>
    </source>
</evidence>
<evidence type="ECO:0000313" key="1">
    <source>
        <dbReference type="EMBL" id="EXB88452.1"/>
    </source>
</evidence>
<name>W9RFH4_9ROSA</name>
<accession>W9RFH4</accession>